<dbReference type="EC" id="3.6.4.12" evidence="12"/>
<keyword evidence="9 12" id="KW-0233">DNA recombination</keyword>
<dbReference type="Gene3D" id="2.40.290.10">
    <property type="match status" value="1"/>
</dbReference>
<evidence type="ECO:0000256" key="4">
    <source>
        <dbReference type="ARBA" id="ARBA00022763"/>
    </source>
</evidence>
<dbReference type="SUPFAM" id="SSF53300">
    <property type="entry name" value="vWA-like"/>
    <property type="match status" value="1"/>
</dbReference>
<evidence type="ECO:0000256" key="2">
    <source>
        <dbReference type="ARBA" id="ARBA00007726"/>
    </source>
</evidence>
<evidence type="ECO:0000256" key="10">
    <source>
        <dbReference type="ARBA" id="ARBA00023204"/>
    </source>
</evidence>
<comment type="function">
    <text evidence="12">Single-stranded DNA-dependent ATP-dependent helicase.</text>
</comment>
<comment type="catalytic activity">
    <reaction evidence="12">
        <text>ATP + H2O = ADP + phosphate + H(+)</text>
        <dbReference type="Rhea" id="RHEA:13065"/>
        <dbReference type="ChEBI" id="CHEBI:15377"/>
        <dbReference type="ChEBI" id="CHEBI:15378"/>
        <dbReference type="ChEBI" id="CHEBI:30616"/>
        <dbReference type="ChEBI" id="CHEBI:43474"/>
        <dbReference type="ChEBI" id="CHEBI:456216"/>
        <dbReference type="EC" id="3.6.4.12"/>
    </reaction>
</comment>
<dbReference type="PIRSF" id="PIRSF016570">
    <property type="entry name" value="Ku80"/>
    <property type="match status" value="1"/>
</dbReference>
<keyword evidence="10 12" id="KW-0234">DNA repair</keyword>
<dbReference type="InterPro" id="IPR006164">
    <property type="entry name" value="DNA_bd_Ku70/Ku80"/>
</dbReference>
<dbReference type="PANTHER" id="PTHR12604">
    <property type="entry name" value="KU AUTOANTIGEN DNA HELICASE"/>
    <property type="match status" value="1"/>
</dbReference>
<keyword evidence="4 12" id="KW-0227">DNA damage</keyword>
<dbReference type="RefSeq" id="XP_014668438.1">
    <property type="nucleotide sequence ID" value="XM_014812952.1"/>
</dbReference>
<keyword evidence="15" id="KW-1185">Reference proteome</keyword>
<dbReference type="Pfam" id="PF08785">
    <property type="entry name" value="Ku_PK_bind"/>
    <property type="match status" value="1"/>
</dbReference>
<evidence type="ECO:0000256" key="1">
    <source>
        <dbReference type="ARBA" id="ARBA00004123"/>
    </source>
</evidence>
<feature type="domain" description="Ku" evidence="14">
    <location>
        <begin position="294"/>
        <end position="431"/>
    </location>
</feature>
<proteinExistence type="inferred from homology"/>
<dbReference type="SUPFAM" id="SSF100939">
    <property type="entry name" value="SPOC domain-like"/>
    <property type="match status" value="1"/>
</dbReference>
<keyword evidence="6 12" id="KW-0347">Helicase</keyword>
<name>A0ABM1E8B7_PRICU</name>
<organism evidence="15 16">
    <name type="scientific">Priapulus caudatus</name>
    <name type="common">Priapulid worm</name>
    <dbReference type="NCBI Taxonomy" id="37621"/>
    <lineage>
        <taxon>Eukaryota</taxon>
        <taxon>Metazoa</taxon>
        <taxon>Ecdysozoa</taxon>
        <taxon>Scalidophora</taxon>
        <taxon>Priapulida</taxon>
        <taxon>Priapulimorpha</taxon>
        <taxon>Priapulimorphida</taxon>
        <taxon>Priapulidae</taxon>
        <taxon>Priapulus</taxon>
    </lineage>
</organism>
<gene>
    <name evidence="16" type="primary">LOC106809753</name>
</gene>
<dbReference type="Pfam" id="PF03730">
    <property type="entry name" value="Ku_C"/>
    <property type="match status" value="1"/>
</dbReference>
<evidence type="ECO:0000256" key="6">
    <source>
        <dbReference type="ARBA" id="ARBA00022806"/>
    </source>
</evidence>
<feature type="region of interest" description="Disordered" evidence="13">
    <location>
        <begin position="165"/>
        <end position="200"/>
    </location>
</feature>
<evidence type="ECO:0000256" key="3">
    <source>
        <dbReference type="ARBA" id="ARBA00022741"/>
    </source>
</evidence>
<keyword evidence="3 12" id="KW-0547">Nucleotide-binding</keyword>
<evidence type="ECO:0000313" key="16">
    <source>
        <dbReference type="RefSeq" id="XP_014668438.1"/>
    </source>
</evidence>
<dbReference type="InterPro" id="IPR005161">
    <property type="entry name" value="Ku_N"/>
</dbReference>
<keyword evidence="5 12" id="KW-0378">Hydrolase</keyword>
<dbReference type="InterPro" id="IPR036465">
    <property type="entry name" value="vWFA_dom_sf"/>
</dbReference>
<dbReference type="InterPro" id="IPR016194">
    <property type="entry name" value="SPOC-like_C_dom_sf"/>
</dbReference>
<evidence type="ECO:0000256" key="7">
    <source>
        <dbReference type="ARBA" id="ARBA00022840"/>
    </source>
</evidence>
<dbReference type="Pfam" id="PF03731">
    <property type="entry name" value="Ku_N"/>
    <property type="match status" value="1"/>
</dbReference>
<evidence type="ECO:0000256" key="9">
    <source>
        <dbReference type="ARBA" id="ARBA00023172"/>
    </source>
</evidence>
<keyword evidence="8 12" id="KW-0238">DNA-binding</keyword>
<reference evidence="16" key="1">
    <citation type="submission" date="2025-08" db="UniProtKB">
        <authorList>
            <consortium name="RefSeq"/>
        </authorList>
    </citation>
    <scope>IDENTIFICATION</scope>
</reference>
<dbReference type="Gene3D" id="3.40.50.410">
    <property type="entry name" value="von Willebrand factor, type A domain"/>
    <property type="match status" value="1"/>
</dbReference>
<evidence type="ECO:0000256" key="11">
    <source>
        <dbReference type="ARBA" id="ARBA00023242"/>
    </source>
</evidence>
<dbReference type="SUPFAM" id="SSF101420">
    <property type="entry name" value="C-terminal domain of Ku80"/>
    <property type="match status" value="1"/>
</dbReference>
<dbReference type="GeneID" id="106809753"/>
<evidence type="ECO:0000259" key="14">
    <source>
        <dbReference type="SMART" id="SM00559"/>
    </source>
</evidence>
<evidence type="ECO:0000256" key="13">
    <source>
        <dbReference type="SAM" id="MobiDB-lite"/>
    </source>
</evidence>
<keyword evidence="11 12" id="KW-0539">Nucleus</keyword>
<evidence type="ECO:0000256" key="12">
    <source>
        <dbReference type="PIRNR" id="PIRNR016570"/>
    </source>
</evidence>
<protein>
    <recommendedName>
        <fullName evidence="12">ATP-dependent DNA helicase II subunit 2</fullName>
        <ecNumber evidence="12">3.6.4.12</ecNumber>
    </recommendedName>
</protein>
<dbReference type="Pfam" id="PF02735">
    <property type="entry name" value="Ku"/>
    <property type="match status" value="1"/>
</dbReference>
<dbReference type="CDD" id="cd00873">
    <property type="entry name" value="KU80"/>
    <property type="match status" value="1"/>
</dbReference>
<dbReference type="InterPro" id="IPR005160">
    <property type="entry name" value="Ku_C"/>
</dbReference>
<dbReference type="PANTHER" id="PTHR12604:SF4">
    <property type="entry name" value="X-RAY REPAIR CROSS-COMPLEMENTING PROTEIN 5"/>
    <property type="match status" value="1"/>
</dbReference>
<sequence length="725" mass="80828">MVQSIAMAATKEAIVICLDVGREMHQSGSLETCVDAITMILQRKMFAELKDEVALVLFGTTNTANPLADGDQYGNITIARKLGLPDWPLLKYVQNDLVESDASADWLDALVVCMDLLVTSTAGKKFATKRVILLSVLGGDVCTDQLDAIGHGIKQAEVELNVIGPNLGEGSNDGGGDEDLPQVPGASAFPHGKPKSSQQIQGETIMRQLLEEVNGESYSFSQALPALSFFQTRMVRPAPWKVNLEISESCPIPIVGYLRVKESKPKKSWQVGYARDPDQKLDRKTEYHLNNDEQTEIEKDHTVEGHRYGSTLVPFSKIDKDLLSYKAKEKCLSVLGFASASDVKRHYYIGDSVHVFVAQSQETAVALSALIHALHETDSVAIVRYAYRAGTAPRMGFMSPHIKVDYECLLFSFLPYMEDIRRFTFASLDTNKKYIPTGEQLDVMDQLITTMDLSNANENEDGERDEALKPKLTFNPYIQRLYQCLQHRALNPDEPLPELLPLVAKYLQPCEEVEARCESTVKRMRNLFPLEELQTKKEVETGASVFQDQFKSENEPDAKKQRVGDDLTGGMAALSRLPITEVGTVSPVDDFRAILVQKSMKFSEACSMLQKRIVQLVVDSFGAQLYSKAIECLHALRDDSVKNSSPDSFNLFLKEFKTDMLKSRAWFWEMAVNERLTLISAVECTPSDVSQEEADAFLVKDTKEVVDTIPAVAEVEEADDLLDMM</sequence>
<evidence type="ECO:0000313" key="15">
    <source>
        <dbReference type="Proteomes" id="UP000695022"/>
    </source>
</evidence>
<dbReference type="InterPro" id="IPR036494">
    <property type="entry name" value="Ku_C_sf"/>
</dbReference>
<keyword evidence="7 12" id="KW-0067">ATP-binding</keyword>
<dbReference type="Gene3D" id="1.25.40.240">
    <property type="entry name" value="Ku, C-terminal domain"/>
    <property type="match status" value="1"/>
</dbReference>
<accession>A0ABM1E8B7</accession>
<dbReference type="SMART" id="SM00559">
    <property type="entry name" value="Ku78"/>
    <property type="match status" value="1"/>
</dbReference>
<evidence type="ECO:0000256" key="8">
    <source>
        <dbReference type="ARBA" id="ARBA00023125"/>
    </source>
</evidence>
<comment type="similarity">
    <text evidence="2 12">Belongs to the ku80 family.</text>
</comment>
<dbReference type="Gene3D" id="1.10.1600.10">
    <property type="match status" value="1"/>
</dbReference>
<dbReference type="InterPro" id="IPR014893">
    <property type="entry name" value="Ku_PK_bind"/>
</dbReference>
<evidence type="ECO:0000256" key="5">
    <source>
        <dbReference type="ARBA" id="ARBA00022801"/>
    </source>
</evidence>
<dbReference type="InterPro" id="IPR024193">
    <property type="entry name" value="Ku80"/>
</dbReference>
<comment type="subcellular location">
    <subcellularLocation>
        <location evidence="1 12">Nucleus</location>
    </subcellularLocation>
</comment>
<dbReference type="Proteomes" id="UP000695022">
    <property type="component" value="Unplaced"/>
</dbReference>